<keyword evidence="6 8" id="KW-0695">RNA-directed DNA polymerase</keyword>
<organism evidence="8 9">
    <name type="scientific">Dinothrombium tinctorium</name>
    <dbReference type="NCBI Taxonomy" id="1965070"/>
    <lineage>
        <taxon>Eukaryota</taxon>
        <taxon>Metazoa</taxon>
        <taxon>Ecdysozoa</taxon>
        <taxon>Arthropoda</taxon>
        <taxon>Chelicerata</taxon>
        <taxon>Arachnida</taxon>
        <taxon>Acari</taxon>
        <taxon>Acariformes</taxon>
        <taxon>Trombidiformes</taxon>
        <taxon>Prostigmata</taxon>
        <taxon>Anystina</taxon>
        <taxon>Parasitengona</taxon>
        <taxon>Trombidioidea</taxon>
        <taxon>Trombidiidae</taxon>
        <taxon>Dinothrombium</taxon>
    </lineage>
</organism>
<keyword evidence="9" id="KW-1185">Reference proteome</keyword>
<dbReference type="SUPFAM" id="SSF56672">
    <property type="entry name" value="DNA/RNA polymerases"/>
    <property type="match status" value="1"/>
</dbReference>
<feature type="non-terminal residue" evidence="8">
    <location>
        <position position="1"/>
    </location>
</feature>
<dbReference type="FunFam" id="3.10.20.370:FF:000001">
    <property type="entry name" value="Retrovirus-related Pol polyprotein from transposon 17.6-like protein"/>
    <property type="match status" value="1"/>
</dbReference>
<dbReference type="EMBL" id="NCKU01010448">
    <property type="protein sequence ID" value="RWS00805.1"/>
    <property type="molecule type" value="Genomic_DNA"/>
</dbReference>
<comment type="caution">
    <text evidence="8">The sequence shown here is derived from an EMBL/GenBank/DDBJ whole genome shotgun (WGS) entry which is preliminary data.</text>
</comment>
<accession>A0A443QCR8</accession>
<dbReference type="PANTHER" id="PTHR37984">
    <property type="entry name" value="PROTEIN CBG26694"/>
    <property type="match status" value="1"/>
</dbReference>
<keyword evidence="4" id="KW-0255">Endonuclease</keyword>
<dbReference type="InterPro" id="IPR050951">
    <property type="entry name" value="Retrovirus_Pol_polyprotein"/>
</dbReference>
<dbReference type="CDD" id="cd09274">
    <property type="entry name" value="RNase_HI_RT_Ty3"/>
    <property type="match status" value="1"/>
</dbReference>
<evidence type="ECO:0000256" key="2">
    <source>
        <dbReference type="ARBA" id="ARBA00022695"/>
    </source>
</evidence>
<gene>
    <name evidence="8" type="ORF">B4U79_02704</name>
</gene>
<name>A0A443QCR8_9ACAR</name>
<dbReference type="Pfam" id="PF17917">
    <property type="entry name" value="RT_RNaseH"/>
    <property type="match status" value="1"/>
</dbReference>
<protein>
    <submittedName>
        <fullName evidence="8">Protease: reverse transcriptase: ribonuclease H: integrase-like protein</fullName>
    </submittedName>
</protein>
<evidence type="ECO:0000256" key="6">
    <source>
        <dbReference type="ARBA" id="ARBA00022918"/>
    </source>
</evidence>
<sequence>HFKPGSLTKLRTDASGYGLGAVLLQDQGEGYKPVYYLSRLMNSHERNYSISEKECLAIVWATEKLKHFLTGHKFKVETDHCSLCWINSKVKLPERLKRWMVHPQGYDYEIVYRSGITHKDVDCLSRYPLNVEEEFLCGSPICLLQGIDVLQKNDCYWKPNIEKLLAGEIVQGYDIQEGVLYKIIETSNDKSDFFVFQKS</sequence>
<evidence type="ECO:0000256" key="5">
    <source>
        <dbReference type="ARBA" id="ARBA00022801"/>
    </source>
</evidence>
<reference evidence="8 9" key="1">
    <citation type="journal article" date="2018" name="Gigascience">
        <title>Genomes of trombidid mites reveal novel predicted allergens and laterally-transferred genes associated with secondary metabolism.</title>
        <authorList>
            <person name="Dong X."/>
            <person name="Chaisiri K."/>
            <person name="Xia D."/>
            <person name="Armstrong S.D."/>
            <person name="Fang Y."/>
            <person name="Donnelly M.J."/>
            <person name="Kadowaki T."/>
            <person name="McGarry J.W."/>
            <person name="Darby A.C."/>
            <person name="Makepeace B.L."/>
        </authorList>
    </citation>
    <scope>NUCLEOTIDE SEQUENCE [LARGE SCALE GENOMIC DNA]</scope>
    <source>
        <strain evidence="8">UoL-WK</strain>
    </source>
</reference>
<dbReference type="GO" id="GO:0006508">
    <property type="term" value="P:proteolysis"/>
    <property type="evidence" value="ECO:0007669"/>
    <property type="project" value="UniProtKB-KW"/>
</dbReference>
<dbReference type="Proteomes" id="UP000285301">
    <property type="component" value="Unassembled WGS sequence"/>
</dbReference>
<dbReference type="OrthoDB" id="6491597at2759"/>
<feature type="non-terminal residue" evidence="8">
    <location>
        <position position="199"/>
    </location>
</feature>
<keyword evidence="5" id="KW-0378">Hydrolase</keyword>
<dbReference type="AlphaFoldDB" id="A0A443QCR8"/>
<keyword evidence="8" id="KW-0645">Protease</keyword>
<dbReference type="InterPro" id="IPR043502">
    <property type="entry name" value="DNA/RNA_pol_sf"/>
</dbReference>
<dbReference type="GO" id="GO:0008233">
    <property type="term" value="F:peptidase activity"/>
    <property type="evidence" value="ECO:0007669"/>
    <property type="project" value="UniProtKB-KW"/>
</dbReference>
<evidence type="ECO:0000256" key="4">
    <source>
        <dbReference type="ARBA" id="ARBA00022759"/>
    </source>
</evidence>
<dbReference type="InterPro" id="IPR041373">
    <property type="entry name" value="RT_RNaseH"/>
</dbReference>
<proteinExistence type="predicted"/>
<evidence type="ECO:0000259" key="7">
    <source>
        <dbReference type="Pfam" id="PF17917"/>
    </source>
</evidence>
<dbReference type="Gene3D" id="3.10.20.370">
    <property type="match status" value="1"/>
</dbReference>
<dbReference type="STRING" id="1965070.A0A443QCR8"/>
<dbReference type="PANTHER" id="PTHR37984:SF5">
    <property type="entry name" value="PROTEIN NYNRIN-LIKE"/>
    <property type="match status" value="1"/>
</dbReference>
<evidence type="ECO:0000256" key="1">
    <source>
        <dbReference type="ARBA" id="ARBA00022679"/>
    </source>
</evidence>
<keyword evidence="2" id="KW-0548">Nucleotidyltransferase</keyword>
<dbReference type="GO" id="GO:0003964">
    <property type="term" value="F:RNA-directed DNA polymerase activity"/>
    <property type="evidence" value="ECO:0007669"/>
    <property type="project" value="UniProtKB-KW"/>
</dbReference>
<keyword evidence="1" id="KW-0808">Transferase</keyword>
<keyword evidence="3" id="KW-0540">Nuclease</keyword>
<evidence type="ECO:0000313" key="9">
    <source>
        <dbReference type="Proteomes" id="UP000285301"/>
    </source>
</evidence>
<feature type="domain" description="Reverse transcriptase RNase H-like" evidence="7">
    <location>
        <begin position="8"/>
        <end position="104"/>
    </location>
</feature>
<dbReference type="GO" id="GO:0004519">
    <property type="term" value="F:endonuclease activity"/>
    <property type="evidence" value="ECO:0007669"/>
    <property type="project" value="UniProtKB-KW"/>
</dbReference>
<evidence type="ECO:0000256" key="3">
    <source>
        <dbReference type="ARBA" id="ARBA00022722"/>
    </source>
</evidence>
<evidence type="ECO:0000313" key="8">
    <source>
        <dbReference type="EMBL" id="RWS00805.1"/>
    </source>
</evidence>